<evidence type="ECO:0000313" key="2">
    <source>
        <dbReference type="Proteomes" id="UP000183832"/>
    </source>
</evidence>
<reference evidence="1 2" key="1">
    <citation type="submission" date="2015-04" db="EMBL/GenBank/DDBJ databases">
        <authorList>
            <person name="Syromyatnikov M.Y."/>
            <person name="Popov V.N."/>
        </authorList>
    </citation>
    <scope>NUCLEOTIDE SEQUENCE [LARGE SCALE GENOMIC DNA]</scope>
</reference>
<dbReference type="STRING" id="568069.A0A1J1IXU5"/>
<keyword evidence="2" id="KW-1185">Reference proteome</keyword>
<accession>A0A1J1IXU5</accession>
<dbReference type="Proteomes" id="UP000183832">
    <property type="component" value="Unassembled WGS sequence"/>
</dbReference>
<name>A0A1J1IXU5_9DIPT</name>
<dbReference type="EMBL" id="CVRI01000063">
    <property type="protein sequence ID" value="CRL04538.1"/>
    <property type="molecule type" value="Genomic_DNA"/>
</dbReference>
<dbReference type="PANTHER" id="PTHR34179:SF1">
    <property type="entry name" value="TUMOR PROTEIN P53-INDUCIBLE PROTEIN 13"/>
    <property type="match status" value="1"/>
</dbReference>
<evidence type="ECO:0000313" key="1">
    <source>
        <dbReference type="EMBL" id="CRL04538.1"/>
    </source>
</evidence>
<organism evidence="1 2">
    <name type="scientific">Clunio marinus</name>
    <dbReference type="NCBI Taxonomy" id="568069"/>
    <lineage>
        <taxon>Eukaryota</taxon>
        <taxon>Metazoa</taxon>
        <taxon>Ecdysozoa</taxon>
        <taxon>Arthropoda</taxon>
        <taxon>Hexapoda</taxon>
        <taxon>Insecta</taxon>
        <taxon>Pterygota</taxon>
        <taxon>Neoptera</taxon>
        <taxon>Endopterygota</taxon>
        <taxon>Diptera</taxon>
        <taxon>Nematocera</taxon>
        <taxon>Chironomoidea</taxon>
        <taxon>Chironomidae</taxon>
        <taxon>Clunio</taxon>
    </lineage>
</organism>
<dbReference type="InterPro" id="IPR021454">
    <property type="entry name" value="DUF3105"/>
</dbReference>
<proteinExistence type="predicted"/>
<dbReference type="GO" id="GO:0005737">
    <property type="term" value="C:cytoplasm"/>
    <property type="evidence" value="ECO:0007669"/>
    <property type="project" value="TreeGrafter"/>
</dbReference>
<sequence length="311" mass="35763">MSKNIVDKFLFQIKEKSFKVQVSMNLTSFLILFFSSFLKVLCESEETIFIDDQTPEILSNIDASCKSLLYLHTNKIDAETLIKADNQGVRMGVASKHCDNARRNISVDFDPKNPSEVEMHTKCLTSEPCGPNTSVEPILTLMNLPKRYFPIHKCMNIQINYVEKIPTIGPHRPLWARYGEYSYVPVQRWLHNVEHGAIIGIYHPCADDDQVSQLKTLIKRCLFRHVITPFLNLTCDRPIALIGWAASLEMSYFDYDLAKNFIKCFAKTGPERNFRDGQYHHLLIENAKHVTNVIDHEVCPDIPAWEISKET</sequence>
<dbReference type="OrthoDB" id="5960270at2759"/>
<gene>
    <name evidence="1" type="ORF">CLUMA_CG017611</name>
</gene>
<dbReference type="AlphaFoldDB" id="A0A1J1IXU5"/>
<dbReference type="PANTHER" id="PTHR34179">
    <property type="entry name" value="TUMOR PROTEIN P53-INDUCIBLE PROTEIN 13"/>
    <property type="match status" value="1"/>
</dbReference>
<protein>
    <submittedName>
        <fullName evidence="1">CLUMA_CG017611, isoform A</fullName>
    </submittedName>
</protein>
<dbReference type="Pfam" id="PF11303">
    <property type="entry name" value="DUF3105"/>
    <property type="match status" value="1"/>
</dbReference>